<gene>
    <name evidence="1" type="ORF">SAMN05444168_6267</name>
</gene>
<organism evidence="1 2">
    <name type="scientific">Paraburkholderia phenazinium</name>
    <dbReference type="NCBI Taxonomy" id="60549"/>
    <lineage>
        <taxon>Bacteria</taxon>
        <taxon>Pseudomonadati</taxon>
        <taxon>Pseudomonadota</taxon>
        <taxon>Betaproteobacteria</taxon>
        <taxon>Burkholderiales</taxon>
        <taxon>Burkholderiaceae</taxon>
        <taxon>Paraburkholderia</taxon>
    </lineage>
</organism>
<sequence length="83" mass="9822">MRFPSKERLDALPQCREAMLATRCHTDARNHCVHMTLKVHGEYCYGAHVCLLARRRLIEESADVLPVRQRNYSKIDNYWSPRH</sequence>
<dbReference type="Proteomes" id="UP000184693">
    <property type="component" value="Unassembled WGS sequence"/>
</dbReference>
<accession>A0A1N6K791</accession>
<evidence type="ECO:0000313" key="2">
    <source>
        <dbReference type="Proteomes" id="UP000184693"/>
    </source>
</evidence>
<protein>
    <submittedName>
        <fullName evidence="1">Uncharacterized protein</fullName>
    </submittedName>
</protein>
<evidence type="ECO:0000313" key="1">
    <source>
        <dbReference type="EMBL" id="SIO52438.1"/>
    </source>
</evidence>
<dbReference type="EMBL" id="FSRM01000002">
    <property type="protein sequence ID" value="SIO52438.1"/>
    <property type="molecule type" value="Genomic_DNA"/>
</dbReference>
<name>A0A1N6K791_9BURK</name>
<dbReference type="AlphaFoldDB" id="A0A1N6K791"/>
<proteinExistence type="predicted"/>
<reference evidence="1 2" key="1">
    <citation type="submission" date="2016-11" db="EMBL/GenBank/DDBJ databases">
        <authorList>
            <person name="Jaros S."/>
            <person name="Januszkiewicz K."/>
            <person name="Wedrychowicz H."/>
        </authorList>
    </citation>
    <scope>NUCLEOTIDE SEQUENCE [LARGE SCALE GENOMIC DNA]</scope>
    <source>
        <strain evidence="1 2">GAS86</strain>
    </source>
</reference>